<evidence type="ECO:0000313" key="2">
    <source>
        <dbReference type="Proteomes" id="UP000694251"/>
    </source>
</evidence>
<dbReference type="Proteomes" id="UP000694251">
    <property type="component" value="Chromosome 6"/>
</dbReference>
<protein>
    <submittedName>
        <fullName evidence="1">Uncharacterized protein</fullName>
    </submittedName>
</protein>
<dbReference type="AlphaFoldDB" id="A0A8T2CKB8"/>
<organism evidence="1 2">
    <name type="scientific">Arabidopsis suecica</name>
    <name type="common">Swedish thale-cress</name>
    <name type="synonym">Cardaminopsis suecica</name>
    <dbReference type="NCBI Taxonomy" id="45249"/>
    <lineage>
        <taxon>Eukaryota</taxon>
        <taxon>Viridiplantae</taxon>
        <taxon>Streptophyta</taxon>
        <taxon>Embryophyta</taxon>
        <taxon>Tracheophyta</taxon>
        <taxon>Spermatophyta</taxon>
        <taxon>Magnoliopsida</taxon>
        <taxon>eudicotyledons</taxon>
        <taxon>Gunneridae</taxon>
        <taxon>Pentapetalae</taxon>
        <taxon>rosids</taxon>
        <taxon>malvids</taxon>
        <taxon>Brassicales</taxon>
        <taxon>Brassicaceae</taxon>
        <taxon>Camelineae</taxon>
        <taxon>Arabidopsis</taxon>
    </lineage>
</organism>
<evidence type="ECO:0000313" key="1">
    <source>
        <dbReference type="EMBL" id="KAG7595521.1"/>
    </source>
</evidence>
<sequence length="216" mass="24461">MVSDIEDEISVEKNPLPIDENEISVKKNPLPDDEDKISVEKNHLSIDEDEISVEKNPLPIDEDVISVEKNPLPIDEDDDIALSPYLGEIIDEIGYVSEKLNAHCIVHCDGGDIGVNSAPNIVPPKKRHYLRTSDTFMARENIPLETVSDNSLPTQLHENLHQLQELVKKLKARNFQLNESIVENCCVEAYVVDDDQPKRVLWTVEEETMLKVKPPH</sequence>
<gene>
    <name evidence="1" type="ORF">ISN44_As06g001140</name>
</gene>
<keyword evidence="2" id="KW-1185">Reference proteome</keyword>
<accession>A0A8T2CKB8</accession>
<reference evidence="1 2" key="1">
    <citation type="submission" date="2020-12" db="EMBL/GenBank/DDBJ databases">
        <title>Concerted genomic and epigenomic changes stabilize Arabidopsis allopolyploids.</title>
        <authorList>
            <person name="Chen Z."/>
        </authorList>
    </citation>
    <scope>NUCLEOTIDE SEQUENCE [LARGE SCALE GENOMIC DNA]</scope>
    <source>
        <strain evidence="1">As9502</strain>
        <tissue evidence="1">Leaf</tissue>
    </source>
</reference>
<comment type="caution">
    <text evidence="1">The sequence shown here is derived from an EMBL/GenBank/DDBJ whole genome shotgun (WGS) entry which is preliminary data.</text>
</comment>
<name>A0A8T2CKB8_ARASU</name>
<dbReference type="OrthoDB" id="10255522at2759"/>
<dbReference type="EMBL" id="JAEFBJ010000006">
    <property type="protein sequence ID" value="KAG7595521.1"/>
    <property type="molecule type" value="Genomic_DNA"/>
</dbReference>
<proteinExistence type="predicted"/>